<feature type="compositionally biased region" description="Basic and acidic residues" evidence="1">
    <location>
        <begin position="187"/>
        <end position="198"/>
    </location>
</feature>
<dbReference type="AlphaFoldDB" id="A0A4C1UK74"/>
<evidence type="ECO:0000313" key="2">
    <source>
        <dbReference type="EMBL" id="GBP26372.1"/>
    </source>
</evidence>
<feature type="region of interest" description="Disordered" evidence="1">
    <location>
        <begin position="170"/>
        <end position="198"/>
    </location>
</feature>
<keyword evidence="3" id="KW-1185">Reference proteome</keyword>
<comment type="caution">
    <text evidence="2">The sequence shown here is derived from an EMBL/GenBank/DDBJ whole genome shotgun (WGS) entry which is preliminary data.</text>
</comment>
<proteinExistence type="predicted"/>
<evidence type="ECO:0000256" key="1">
    <source>
        <dbReference type="SAM" id="MobiDB-lite"/>
    </source>
</evidence>
<protein>
    <submittedName>
        <fullName evidence="2">Uncharacterized protein</fullName>
    </submittedName>
</protein>
<organism evidence="2 3">
    <name type="scientific">Eumeta variegata</name>
    <name type="common">Bagworm moth</name>
    <name type="synonym">Eumeta japonica</name>
    <dbReference type="NCBI Taxonomy" id="151549"/>
    <lineage>
        <taxon>Eukaryota</taxon>
        <taxon>Metazoa</taxon>
        <taxon>Ecdysozoa</taxon>
        <taxon>Arthropoda</taxon>
        <taxon>Hexapoda</taxon>
        <taxon>Insecta</taxon>
        <taxon>Pterygota</taxon>
        <taxon>Neoptera</taxon>
        <taxon>Endopterygota</taxon>
        <taxon>Lepidoptera</taxon>
        <taxon>Glossata</taxon>
        <taxon>Ditrysia</taxon>
        <taxon>Tineoidea</taxon>
        <taxon>Psychidae</taxon>
        <taxon>Oiketicinae</taxon>
        <taxon>Eumeta</taxon>
    </lineage>
</organism>
<name>A0A4C1UK74_EUMVA</name>
<dbReference type="EMBL" id="BGZK01000179">
    <property type="protein sequence ID" value="GBP26372.1"/>
    <property type="molecule type" value="Genomic_DNA"/>
</dbReference>
<reference evidence="2 3" key="1">
    <citation type="journal article" date="2019" name="Commun. Biol.">
        <title>The bagworm genome reveals a unique fibroin gene that provides high tensile strength.</title>
        <authorList>
            <person name="Kono N."/>
            <person name="Nakamura H."/>
            <person name="Ohtoshi R."/>
            <person name="Tomita M."/>
            <person name="Numata K."/>
            <person name="Arakawa K."/>
        </authorList>
    </citation>
    <scope>NUCLEOTIDE SEQUENCE [LARGE SCALE GENOMIC DNA]</scope>
</reference>
<dbReference type="Proteomes" id="UP000299102">
    <property type="component" value="Unassembled WGS sequence"/>
</dbReference>
<dbReference type="OrthoDB" id="411823at2759"/>
<accession>A0A4C1UK74</accession>
<gene>
    <name evidence="2" type="ORF">EVAR_95546_1</name>
</gene>
<sequence length="198" mass="22671">MGDTCRPGARKTRVFRRLSSLCAHAEVGYESVEELDSQSLDYLTIFEPQIYIDGNRIEGKDGLVNISTSFLEILTGPKAYHPLAQLGITSLISLRKARLCAYSGLERMTELRETIVQTSSSGRTPSPRRRQRTTIDFRCRMQRRTREETRIETEKVTKIETKSDIRKEIESQVGIRKERGLTTAPEEDPRSKLEAEYN</sequence>
<feature type="compositionally biased region" description="Basic and acidic residues" evidence="1">
    <location>
        <begin position="170"/>
        <end position="180"/>
    </location>
</feature>
<evidence type="ECO:0000313" key="3">
    <source>
        <dbReference type="Proteomes" id="UP000299102"/>
    </source>
</evidence>